<accession>A0A497YD94</accession>
<sequence>MFQLWQKSEIYKTLTIFNLFLTYKSAILAIIKGTIAAATDSFQPEKEMVSCTAMPAGHQQ</sequence>
<dbReference type="AlphaFoldDB" id="A0A497YD94"/>
<keyword evidence="2" id="KW-1185">Reference proteome</keyword>
<protein>
    <submittedName>
        <fullName evidence="1">Uncharacterized protein</fullName>
    </submittedName>
</protein>
<comment type="caution">
    <text evidence="1">The sequence shown here is derived from an EMBL/GenBank/DDBJ whole genome shotgun (WGS) entry which is preliminary data.</text>
</comment>
<dbReference type="Proteomes" id="UP000280791">
    <property type="component" value="Unassembled WGS sequence"/>
</dbReference>
<evidence type="ECO:0000313" key="1">
    <source>
        <dbReference type="EMBL" id="RLJ86205.1"/>
    </source>
</evidence>
<name>A0A497YD94_9BACL</name>
<proteinExistence type="predicted"/>
<organism evidence="1 2">
    <name type="scientific">Planococcus citreus</name>
    <dbReference type="NCBI Taxonomy" id="1373"/>
    <lineage>
        <taxon>Bacteria</taxon>
        <taxon>Bacillati</taxon>
        <taxon>Bacillota</taxon>
        <taxon>Bacilli</taxon>
        <taxon>Bacillales</taxon>
        <taxon>Caryophanaceae</taxon>
        <taxon>Planococcus</taxon>
    </lineage>
</organism>
<dbReference type="EMBL" id="RCCP01000004">
    <property type="protein sequence ID" value="RLJ86205.1"/>
    <property type="molecule type" value="Genomic_DNA"/>
</dbReference>
<reference evidence="1 2" key="1">
    <citation type="submission" date="2018-10" db="EMBL/GenBank/DDBJ databases">
        <title>Genomic Encyclopedia of Type Strains, Phase IV (KMG-IV): sequencing the most valuable type-strain genomes for metagenomic binning, comparative biology and taxonomic classification.</title>
        <authorList>
            <person name="Goeker M."/>
        </authorList>
    </citation>
    <scope>NUCLEOTIDE SEQUENCE [LARGE SCALE GENOMIC DNA]</scope>
    <source>
        <strain evidence="1 2">DSM 20549</strain>
    </source>
</reference>
<gene>
    <name evidence="1" type="ORF">DFR62_2611</name>
</gene>
<evidence type="ECO:0000313" key="2">
    <source>
        <dbReference type="Proteomes" id="UP000280791"/>
    </source>
</evidence>